<dbReference type="InterPro" id="IPR016181">
    <property type="entry name" value="Acyl_CoA_acyltransferase"/>
</dbReference>
<dbReference type="PANTHER" id="PTHR41700">
    <property type="entry name" value="GCN5-RELATED N-ACETYLTRANSFERASE"/>
    <property type="match status" value="1"/>
</dbReference>
<protein>
    <submittedName>
        <fullName evidence="1">Unannotated protein</fullName>
    </submittedName>
</protein>
<dbReference type="InterPro" id="IPR038764">
    <property type="entry name" value="GNAT_N_AcTrfase_prd"/>
</dbReference>
<dbReference type="EMBL" id="CAEZSR010000147">
    <property type="protein sequence ID" value="CAB4580113.1"/>
    <property type="molecule type" value="Genomic_DNA"/>
</dbReference>
<gene>
    <name evidence="1" type="ORF">UFOPK1493_03002</name>
</gene>
<dbReference type="AlphaFoldDB" id="A0A6J6EZD6"/>
<name>A0A6J6EZD6_9ZZZZ</name>
<evidence type="ECO:0000313" key="1">
    <source>
        <dbReference type="EMBL" id="CAB4580113.1"/>
    </source>
</evidence>
<dbReference type="PANTHER" id="PTHR41700:SF1">
    <property type="entry name" value="N-ACETYLTRANSFERASE DOMAIN-CONTAINING PROTEIN"/>
    <property type="match status" value="1"/>
</dbReference>
<accession>A0A6J6EZD6</accession>
<proteinExistence type="predicted"/>
<sequence>MSVVHDPSLLVVTDAEATAAAHAAGVEVRPVGGHRELRRVSELLAEVWRVPLDRSPGPVNILTAIADTGGYVAGAYRGSELVGASFGLTYLDGAVAAGGEACLRSQVTGAVERGTGIGAALKLDQRAWAARRGLARITWTFDPLVRANARFNLGRLGARIVRHVPDFYGDLDDGVNGRSPTDRCVVSWSTVPEDRSGRVGDDLGVDVPADASAVVVLDVVDGVPQVEASDAAVRLVATPDDIVLLRTVDPDLALRWTDAMSRAIGAALADGLEGRSISDTGWYRFCRPSRPAARD</sequence>
<dbReference type="SUPFAM" id="SSF55729">
    <property type="entry name" value="Acyl-CoA N-acyltransferases (Nat)"/>
    <property type="match status" value="1"/>
</dbReference>
<organism evidence="1">
    <name type="scientific">freshwater metagenome</name>
    <dbReference type="NCBI Taxonomy" id="449393"/>
    <lineage>
        <taxon>unclassified sequences</taxon>
        <taxon>metagenomes</taxon>
        <taxon>ecological metagenomes</taxon>
    </lineage>
</organism>
<reference evidence="1" key="1">
    <citation type="submission" date="2020-05" db="EMBL/GenBank/DDBJ databases">
        <authorList>
            <person name="Chiriac C."/>
            <person name="Salcher M."/>
            <person name="Ghai R."/>
            <person name="Kavagutti S V."/>
        </authorList>
    </citation>
    <scope>NUCLEOTIDE SEQUENCE</scope>
</reference>